<dbReference type="PANTHER" id="PTHR47535:SF7">
    <property type="entry name" value="CALMIN"/>
    <property type="match status" value="1"/>
</dbReference>
<sequence length="1094" mass="123816">MVKSVMQKGTRLCEKLPPEDREAVVEQLSRVKDEWSKLQQQAEEKERELRRSLGETVEDAKEGTAGPEDVEACFEEINEWSELVKTLTARAETPEERIAVLSEVENRYNELESFIAKVEESLETEAPKKAQVESKLLQLKQDWKALKMKARAKRRRPGRQGSELESKQVLFVGALTGLKSWLTDARDKAIGMTSAQSMVELQDALEAYSEVKSEFVDKKSRFEELLLKGKELADEWEKENPANTEAVTGPLEALKTEWESLDEDLGKREGLLHDSLKQCQKLESDFEKTQLALADAESKLNNVTSGNDDFGTVESELQSLQGLLCDVEMCEAGIASIETGSQSVPSSCQAIQEAFNTRVCELTEKLVNVKENISSQIQQDQETLNQRNELATELLECKELINKVENSAREEIKMENLPLLEEGVVNSKGALSSTDNALASLHAALQAEMNDLKSNWDYIGGNANDRVGNLEKRIATCRDFGQELEACKEWIEKAKDEITRSEFVSGDISSLEEHAASLNNVDETEKQMFESQLAELKSSVEEVQERSKIEIGKLEEKLGENRTFQEAYLELKSWIENEATLEETSSEEVDGYSLETRLKELESKQQSVKTRENEIKDLVEKAARIMNNSDTAEKEAIESQLSCLQKSYAELKSKVTGKLQSVQDESDKVKEFEDELQQCKDIVQRIESIATSEPPCFTDIEEMEVYVQELKKQFEDALAQRSVIFKLGEKKDQVGMITDATENYVEVVDKWKSSLARFSEKIAETERRIALEKELDESFEEVNTWVDNVELEMSLVSDHAQEVEEVVGQVEKLKTLNNECSSYEQFVETLRSKVEDSPLEAGEDFKTGQVDRLSSLEARVEEMHKLLAAKLGDVEHCVNDVSDVTEKISSCKEWLLQKKELIIDSEEGFELGNVPLLEEKRVEFQTLNSEASTVLGDIMQAKEKVGQGVGKVSTAIEESLSKELDSLCDTLMGLHEESAAKCVELEQCLGEAKEFQDEVTRYETWLHEANDVLQRSVETPVRLDALAERLGELRDLQTDMNVKKEEFHSFLENKKDLVEQSGVQDRLKKQVRILRTLTKNSAGSEQHRSKDQRV</sequence>
<feature type="coiled-coil region" evidence="6">
    <location>
        <begin position="601"/>
        <end position="720"/>
    </location>
</feature>
<evidence type="ECO:0000256" key="1">
    <source>
        <dbReference type="ARBA" id="ARBA00004370"/>
    </source>
</evidence>
<dbReference type="Pfam" id="PF00435">
    <property type="entry name" value="Spectrin"/>
    <property type="match status" value="1"/>
</dbReference>
<evidence type="ECO:0000256" key="3">
    <source>
        <dbReference type="ARBA" id="ARBA00022737"/>
    </source>
</evidence>
<dbReference type="AlphaFoldDB" id="A0A9W9YD74"/>
<dbReference type="PANTHER" id="PTHR47535">
    <property type="entry name" value="MUSCLE-SPECIFIC PROTEIN 300 KDA, ISOFORM G"/>
    <property type="match status" value="1"/>
</dbReference>
<keyword evidence="9" id="KW-1185">Reference proteome</keyword>
<dbReference type="GO" id="GO:0008285">
    <property type="term" value="P:negative regulation of cell population proliferation"/>
    <property type="evidence" value="ECO:0007669"/>
    <property type="project" value="TreeGrafter"/>
</dbReference>
<feature type="region of interest" description="Disordered" evidence="7">
    <location>
        <begin position="36"/>
        <end position="68"/>
    </location>
</feature>
<organism evidence="8 9">
    <name type="scientific">Desmophyllum pertusum</name>
    <dbReference type="NCBI Taxonomy" id="174260"/>
    <lineage>
        <taxon>Eukaryota</taxon>
        <taxon>Metazoa</taxon>
        <taxon>Cnidaria</taxon>
        <taxon>Anthozoa</taxon>
        <taxon>Hexacorallia</taxon>
        <taxon>Scleractinia</taxon>
        <taxon>Caryophylliina</taxon>
        <taxon>Caryophylliidae</taxon>
        <taxon>Desmophyllum</taxon>
    </lineage>
</organism>
<dbReference type="GO" id="GO:0007097">
    <property type="term" value="P:nuclear migration"/>
    <property type="evidence" value="ECO:0007669"/>
    <property type="project" value="TreeGrafter"/>
</dbReference>
<dbReference type="GO" id="GO:0051015">
    <property type="term" value="F:actin filament binding"/>
    <property type="evidence" value="ECO:0007669"/>
    <property type="project" value="TreeGrafter"/>
</dbReference>
<proteinExistence type="predicted"/>
<evidence type="ECO:0000256" key="5">
    <source>
        <dbReference type="ARBA" id="ARBA00023136"/>
    </source>
</evidence>
<dbReference type="GO" id="GO:0005737">
    <property type="term" value="C:cytoplasm"/>
    <property type="evidence" value="ECO:0007669"/>
    <property type="project" value="TreeGrafter"/>
</dbReference>
<keyword evidence="2" id="KW-0812">Transmembrane</keyword>
<gene>
    <name evidence="8" type="ORF">OS493_026059</name>
</gene>
<reference evidence="8" key="1">
    <citation type="submission" date="2023-01" db="EMBL/GenBank/DDBJ databases">
        <title>Genome assembly of the deep-sea coral Lophelia pertusa.</title>
        <authorList>
            <person name="Herrera S."/>
            <person name="Cordes E."/>
        </authorList>
    </citation>
    <scope>NUCLEOTIDE SEQUENCE</scope>
    <source>
        <strain evidence="8">USNM1676648</strain>
        <tissue evidence="8">Polyp</tissue>
    </source>
</reference>
<dbReference type="GO" id="GO:0005640">
    <property type="term" value="C:nuclear outer membrane"/>
    <property type="evidence" value="ECO:0007669"/>
    <property type="project" value="TreeGrafter"/>
</dbReference>
<evidence type="ECO:0000256" key="6">
    <source>
        <dbReference type="SAM" id="Coils"/>
    </source>
</evidence>
<keyword evidence="6" id="KW-0175">Coiled coil</keyword>
<dbReference type="SMART" id="SM00150">
    <property type="entry name" value="SPEC"/>
    <property type="match status" value="3"/>
</dbReference>
<comment type="subcellular location">
    <subcellularLocation>
        <location evidence="1">Membrane</location>
    </subcellularLocation>
</comment>
<evidence type="ECO:0000313" key="8">
    <source>
        <dbReference type="EMBL" id="KAJ7327784.1"/>
    </source>
</evidence>
<dbReference type="Proteomes" id="UP001163046">
    <property type="component" value="Unassembled WGS sequence"/>
</dbReference>
<comment type="caution">
    <text evidence="8">The sequence shown here is derived from an EMBL/GenBank/DDBJ whole genome shotgun (WGS) entry which is preliminary data.</text>
</comment>
<evidence type="ECO:0000313" key="9">
    <source>
        <dbReference type="Proteomes" id="UP001163046"/>
    </source>
</evidence>
<dbReference type="Gene3D" id="1.20.58.60">
    <property type="match status" value="6"/>
</dbReference>
<feature type="compositionally biased region" description="Basic and acidic residues" evidence="7">
    <location>
        <begin position="36"/>
        <end position="62"/>
    </location>
</feature>
<dbReference type="SUPFAM" id="SSF46966">
    <property type="entry name" value="Spectrin repeat"/>
    <property type="match status" value="7"/>
</dbReference>
<evidence type="ECO:0000256" key="4">
    <source>
        <dbReference type="ARBA" id="ARBA00022989"/>
    </source>
</evidence>
<name>A0A9W9YD74_9CNID</name>
<keyword evidence="3" id="KW-0677">Repeat</keyword>
<dbReference type="GO" id="GO:0034993">
    <property type="term" value="C:meiotic nuclear membrane microtubule tethering complex"/>
    <property type="evidence" value="ECO:0007669"/>
    <property type="project" value="TreeGrafter"/>
</dbReference>
<evidence type="ECO:0000256" key="2">
    <source>
        <dbReference type="ARBA" id="ARBA00022692"/>
    </source>
</evidence>
<accession>A0A9W9YD74</accession>
<protein>
    <submittedName>
        <fullName evidence="8">Uncharacterized protein</fullName>
    </submittedName>
</protein>
<keyword evidence="4" id="KW-1133">Transmembrane helix</keyword>
<feature type="coiled-coil region" evidence="6">
    <location>
        <begin position="748"/>
        <end position="775"/>
    </location>
</feature>
<dbReference type="InterPro" id="IPR052403">
    <property type="entry name" value="LINC-complex_assoc"/>
</dbReference>
<evidence type="ECO:0000256" key="7">
    <source>
        <dbReference type="SAM" id="MobiDB-lite"/>
    </source>
</evidence>
<dbReference type="InterPro" id="IPR018159">
    <property type="entry name" value="Spectrin/alpha-actinin"/>
</dbReference>
<dbReference type="EMBL" id="MU827799">
    <property type="protein sequence ID" value="KAJ7327784.1"/>
    <property type="molecule type" value="Genomic_DNA"/>
</dbReference>
<dbReference type="InterPro" id="IPR002017">
    <property type="entry name" value="Spectrin_repeat"/>
</dbReference>
<keyword evidence="5" id="KW-0472">Membrane</keyword>